<feature type="compositionally biased region" description="Basic and acidic residues" evidence="3">
    <location>
        <begin position="207"/>
        <end position="216"/>
    </location>
</feature>
<keyword evidence="1" id="KW-0479">Metal-binding</keyword>
<dbReference type="AlphaFoldDB" id="A0A812RHE3"/>
<feature type="transmembrane region" description="Helical" evidence="4">
    <location>
        <begin position="436"/>
        <end position="453"/>
    </location>
</feature>
<dbReference type="SUPFAM" id="SSF49562">
    <property type="entry name" value="C2 domain (Calcium/lipid-binding domain, CaLB)"/>
    <property type="match status" value="1"/>
</dbReference>
<feature type="transmembrane region" description="Helical" evidence="4">
    <location>
        <begin position="485"/>
        <end position="506"/>
    </location>
</feature>
<reference evidence="6" key="1">
    <citation type="submission" date="2021-02" db="EMBL/GenBank/DDBJ databases">
        <authorList>
            <person name="Dougan E. K."/>
            <person name="Rhodes N."/>
            <person name="Thang M."/>
            <person name="Chan C."/>
        </authorList>
    </citation>
    <scope>NUCLEOTIDE SEQUENCE</scope>
</reference>
<dbReference type="PANTHER" id="PTHR45911">
    <property type="entry name" value="C2 DOMAIN-CONTAINING PROTEIN"/>
    <property type="match status" value="1"/>
</dbReference>
<organism evidence="6 7">
    <name type="scientific">Symbiodinium pilosum</name>
    <name type="common">Dinoflagellate</name>
    <dbReference type="NCBI Taxonomy" id="2952"/>
    <lineage>
        <taxon>Eukaryota</taxon>
        <taxon>Sar</taxon>
        <taxon>Alveolata</taxon>
        <taxon>Dinophyceae</taxon>
        <taxon>Suessiales</taxon>
        <taxon>Symbiodiniaceae</taxon>
        <taxon>Symbiodinium</taxon>
    </lineage>
</organism>
<feature type="compositionally biased region" description="Low complexity" evidence="3">
    <location>
        <begin position="217"/>
        <end position="228"/>
    </location>
</feature>
<dbReference type="OrthoDB" id="421560at2759"/>
<keyword evidence="4" id="KW-1133">Transmembrane helix</keyword>
<feature type="transmembrane region" description="Helical" evidence="4">
    <location>
        <begin position="391"/>
        <end position="416"/>
    </location>
</feature>
<dbReference type="SMART" id="SM00239">
    <property type="entry name" value="C2"/>
    <property type="match status" value="1"/>
</dbReference>
<sequence>MQTAAGQPLETAVPAVDVSIVDTQSLSAMEVRVSTPIYVRIAKEAPDPSWVCAFLDGDKWSREGVRLATAEELEVAFGAVADTTGVWCATLHLSIFGAFIDILLDCTNANLLSEDGLKEIVERPGWWSRPPALGLWLLLAISLLLMALGALSDASVYRSGLWRDEYFLTDLPPAGGGSWSACLARLGRCCGSAVPGSKEGSMPEAAESDRPADRLTDSPAADSPAADSPGDRAEEQERATSTRGRRPSQSSLHSVLSQMSWLQAKLPEAQALQLRNDMLQRLKPQLTSSLQERVLCRNTLWEVARRHKIHASSIQTHIWGRSGWVQGSLAVQRSPKLKLLALELEEGLPRAFVRVHTSRCHRLRAAVVSSHPVYELGMLDLHMTAAKRAKIMLDCVLGSLADGLATEAFVALFFSVDGTAVAARSPADCPIEQGTFLWYTFVAMLSVLLNFVPRSLEVHLAQRSFVQRSWLARRWQLRLRRLKDFGFWAFSFSLSGLHLVVVAAFLANLAEVDEPKWLFTFGVVLLRKFLIVPLLACLLSSLGTELSACARGDVIVPPKKMGLDLQLLSDGTDAAHSRPEEASQTWIGKVQELAGRGITIRQLLDFYADLGCEVMKHFDPDQSTTHDVVRQAIIPQSLHFRETRSFIVVVHRATGLAALDLLSSSDPYCLVSVRGQGPEALAKPWKGGGRTAHISNNQNPVWEESFLVEDVLHHESLHFSVWDHDIATSDDPLGNADVLVSSCWHGRGEELEIDLSEAQEGGKVYVSLMAYETPDEARAAWKPPEALRLTSHSRSRSKGRQREGDSFEPLEMEEKARVGKPPKLVLSASRGVLAEAAENKAVAGGTGSCQGYAYATVVNNGRPYLAHKMVTHSWRNKFTHLLAAILADALEVEMYDGTAQLLKHRQLDKLTDALSKKSKLGVRYWVCAFSVNQHAGICAQAPPVDSSGHEIRPCLCATQKHFDGDLSEMNKFDDMMAFLKKVLRGEGQVRLEQVVALEIDFSLFTRVWCVAELVEAHELHLHQAVKIHSVASRELCLDRLAQLDVRSAEASFPADKELVLNKIEDVDAFNLCLQDLMLHRLESFLQTSRARSVAALFDEVVLAVVNVAV</sequence>
<dbReference type="CDD" id="cd00030">
    <property type="entry name" value="C2"/>
    <property type="match status" value="1"/>
</dbReference>
<dbReference type="InterPro" id="IPR035892">
    <property type="entry name" value="C2_domain_sf"/>
</dbReference>
<gene>
    <name evidence="6" type="primary">SYT4</name>
    <name evidence="6" type="ORF">SPIL2461_LOCUS10701</name>
</gene>
<dbReference type="Gene3D" id="2.60.40.150">
    <property type="entry name" value="C2 domain"/>
    <property type="match status" value="1"/>
</dbReference>
<feature type="compositionally biased region" description="Polar residues" evidence="3">
    <location>
        <begin position="241"/>
        <end position="252"/>
    </location>
</feature>
<dbReference type="InterPro" id="IPR000008">
    <property type="entry name" value="C2_dom"/>
</dbReference>
<keyword evidence="4" id="KW-0472">Membrane</keyword>
<comment type="caution">
    <text evidence="6">The sequence shown here is derived from an EMBL/GenBank/DDBJ whole genome shotgun (WGS) entry which is preliminary data.</text>
</comment>
<feature type="transmembrane region" description="Helical" evidence="4">
    <location>
        <begin position="133"/>
        <end position="151"/>
    </location>
</feature>
<keyword evidence="2" id="KW-0106">Calcium</keyword>
<keyword evidence="4" id="KW-0812">Transmembrane</keyword>
<name>A0A812RHE3_SYMPI</name>
<evidence type="ECO:0000256" key="4">
    <source>
        <dbReference type="SAM" id="Phobius"/>
    </source>
</evidence>
<feature type="region of interest" description="Disordered" evidence="3">
    <location>
        <begin position="782"/>
        <end position="819"/>
    </location>
</feature>
<dbReference type="PROSITE" id="PS50004">
    <property type="entry name" value="C2"/>
    <property type="match status" value="1"/>
</dbReference>
<evidence type="ECO:0000256" key="1">
    <source>
        <dbReference type="ARBA" id="ARBA00022723"/>
    </source>
</evidence>
<evidence type="ECO:0000256" key="3">
    <source>
        <dbReference type="SAM" id="MobiDB-lite"/>
    </source>
</evidence>
<accession>A0A812RHE3</accession>
<dbReference type="Pfam" id="PF00168">
    <property type="entry name" value="C2"/>
    <property type="match status" value="1"/>
</dbReference>
<evidence type="ECO:0000313" key="7">
    <source>
        <dbReference type="Proteomes" id="UP000649617"/>
    </source>
</evidence>
<evidence type="ECO:0000259" key="5">
    <source>
        <dbReference type="PROSITE" id="PS50004"/>
    </source>
</evidence>
<dbReference type="GO" id="GO:0005509">
    <property type="term" value="F:calcium ion binding"/>
    <property type="evidence" value="ECO:0007669"/>
    <property type="project" value="TreeGrafter"/>
</dbReference>
<evidence type="ECO:0000256" key="2">
    <source>
        <dbReference type="ARBA" id="ARBA00022837"/>
    </source>
</evidence>
<keyword evidence="7" id="KW-1185">Reference proteome</keyword>
<feature type="region of interest" description="Disordered" evidence="3">
    <location>
        <begin position="194"/>
        <end position="252"/>
    </location>
</feature>
<feature type="domain" description="C2" evidence="5">
    <location>
        <begin position="630"/>
        <end position="753"/>
    </location>
</feature>
<dbReference type="EMBL" id="CAJNIZ010020269">
    <property type="protein sequence ID" value="CAE7438442.1"/>
    <property type="molecule type" value="Genomic_DNA"/>
</dbReference>
<evidence type="ECO:0000313" key="6">
    <source>
        <dbReference type="EMBL" id="CAE7438442.1"/>
    </source>
</evidence>
<dbReference type="Proteomes" id="UP000649617">
    <property type="component" value="Unassembled WGS sequence"/>
</dbReference>
<dbReference type="PANTHER" id="PTHR45911:SF4">
    <property type="entry name" value="MULTIPLE C2 AND TRANSMEMBRANE DOMAIN-CONTAINING PROTEIN"/>
    <property type="match status" value="1"/>
</dbReference>
<dbReference type="GO" id="GO:0016020">
    <property type="term" value="C:membrane"/>
    <property type="evidence" value="ECO:0007669"/>
    <property type="project" value="TreeGrafter"/>
</dbReference>
<proteinExistence type="predicted"/>
<protein>
    <submittedName>
        <fullName evidence="6">SYT4 protein</fullName>
    </submittedName>
</protein>
<feature type="compositionally biased region" description="Basic and acidic residues" evidence="3">
    <location>
        <begin position="229"/>
        <end position="240"/>
    </location>
</feature>